<dbReference type="CDD" id="cd06204">
    <property type="entry name" value="CYPOR"/>
    <property type="match status" value="1"/>
</dbReference>
<dbReference type="GO" id="GO:0005829">
    <property type="term" value="C:cytosol"/>
    <property type="evidence" value="ECO:0007669"/>
    <property type="project" value="TreeGrafter"/>
</dbReference>
<comment type="similarity">
    <text evidence="20">In the N-terminal section; belongs to the flavodoxin family.</text>
</comment>
<dbReference type="GO" id="GO:0005789">
    <property type="term" value="C:endoplasmic reticulum membrane"/>
    <property type="evidence" value="ECO:0007669"/>
    <property type="project" value="UniProtKB-SubCell"/>
</dbReference>
<protein>
    <recommendedName>
        <fullName evidence="20 21">NADPH--cytochrome P450 reductase</fullName>
        <shortName evidence="20">CPR</shortName>
        <shortName evidence="20">P450R</shortName>
        <ecNumber evidence="20 21">1.6.2.4</ecNumber>
    </recommendedName>
</protein>
<dbReference type="PRINTS" id="PR00369">
    <property type="entry name" value="FLAVODOXIN"/>
</dbReference>
<comment type="function">
    <text evidence="20">This enzyme is required for electron transfer from NADP to cytochrome P450 in microsomes. It can also provide electron transfer to heme oxygenase and cytochrome B5. Involved in ergosterol biosynthesis.</text>
</comment>
<keyword evidence="18 20" id="KW-0753">Steroid metabolism</keyword>
<dbReference type="Gene3D" id="1.20.990.10">
    <property type="entry name" value="NADPH-cytochrome p450 Reductase, Chain A, domain 3"/>
    <property type="match status" value="1"/>
</dbReference>
<evidence type="ECO:0000256" key="20">
    <source>
        <dbReference type="HAMAP-Rule" id="MF_03212"/>
    </source>
</evidence>
<dbReference type="HAMAP" id="MF_03212">
    <property type="entry name" value="NCPR"/>
    <property type="match status" value="1"/>
</dbReference>
<feature type="binding site" evidence="20">
    <location>
        <begin position="118"/>
        <end position="121"/>
    </location>
    <ligand>
        <name>FMN</name>
        <dbReference type="ChEBI" id="CHEBI:58210"/>
    </ligand>
</feature>
<proteinExistence type="inferred from homology"/>
<keyword evidence="25" id="KW-1185">Reference proteome</keyword>
<dbReference type="InterPro" id="IPR017938">
    <property type="entry name" value="Riboflavin_synthase-like_b-brl"/>
</dbReference>
<dbReference type="FunFam" id="1.20.990.10:FF:000009">
    <property type="entry name" value="NADPH--cytochrome P450 reductase"/>
    <property type="match status" value="1"/>
</dbReference>
<dbReference type="PRINTS" id="PR00371">
    <property type="entry name" value="FPNCR"/>
</dbReference>
<dbReference type="InterPro" id="IPR023208">
    <property type="entry name" value="P450R"/>
</dbReference>
<feature type="binding site" evidence="20">
    <location>
        <begin position="477"/>
        <end position="480"/>
    </location>
    <ligand>
        <name>FAD</name>
        <dbReference type="ChEBI" id="CHEBI:57692"/>
    </ligand>
</feature>
<name>A0A9P8PS88_9ASCO</name>
<dbReference type="GO" id="GO:0050661">
    <property type="term" value="F:NADP binding"/>
    <property type="evidence" value="ECO:0007669"/>
    <property type="project" value="UniProtKB-UniRule"/>
</dbReference>
<dbReference type="Pfam" id="PF00667">
    <property type="entry name" value="FAD_binding_1"/>
    <property type="match status" value="1"/>
</dbReference>
<evidence type="ECO:0000313" key="24">
    <source>
        <dbReference type="EMBL" id="KAH3677363.1"/>
    </source>
</evidence>
<dbReference type="InterPro" id="IPR001709">
    <property type="entry name" value="Flavoprot_Pyr_Nucl_cyt_Rdtase"/>
</dbReference>
<dbReference type="GO" id="GO:0010181">
    <property type="term" value="F:FMN binding"/>
    <property type="evidence" value="ECO:0007669"/>
    <property type="project" value="UniProtKB-UniRule"/>
</dbReference>
<evidence type="ECO:0000256" key="1">
    <source>
        <dbReference type="ARBA" id="ARBA00022475"/>
    </source>
</evidence>
<keyword evidence="16 20" id="KW-0472">Membrane</keyword>
<keyword evidence="1 20" id="KW-1003">Cell membrane</keyword>
<evidence type="ECO:0000256" key="13">
    <source>
        <dbReference type="ARBA" id="ARBA00023011"/>
    </source>
</evidence>
<dbReference type="GO" id="GO:0005741">
    <property type="term" value="C:mitochondrial outer membrane"/>
    <property type="evidence" value="ECO:0007669"/>
    <property type="project" value="UniProtKB-SubCell"/>
</dbReference>
<evidence type="ECO:0000256" key="12">
    <source>
        <dbReference type="ARBA" id="ARBA00023002"/>
    </source>
</evidence>
<evidence type="ECO:0000256" key="16">
    <source>
        <dbReference type="ARBA" id="ARBA00023136"/>
    </source>
</evidence>
<comment type="cofactor">
    <cofactor evidence="20">
        <name>FAD</name>
        <dbReference type="ChEBI" id="CHEBI:57692"/>
    </cofactor>
    <text evidence="20">Binds 1 FAD per monomer.</text>
</comment>
<keyword evidence="6 20" id="KW-1000">Mitochondrion outer membrane</keyword>
<accession>A0A9P8PS88</accession>
<keyword evidence="8 20" id="KW-0274">FAD</keyword>
<sequence>MALDTLDLGVLAAIVLAIVIYFTKGSLWGKSDGEDVSVPRGSSRDLVEILAANNKKALVLFASQTGTAEDYSHKFAKEFQSRFSIPTMCGDLADYDYENLNEIFTSIDGFQLVVFFTATYGEGEPPDNAVEFFDYLENECDDLSNLKFSCFGLGNSTYEFYNAMGKKTVSTLTEKGATLVGELGLGDDGRGTMDEDYMAWKDGLFDILKDQLSLEEHELVYEPQIKIEESVLTIDSPEVSLGEPDDKYINPSQEEAQSLNEGPFDHTHPYLAPITVSRELFNSDSRHCIHAEFDISDSNLKYTTGDHLAIWPSNSNEHVFKFLDILGLSEKKDVVIDIKSLDPTVHPHVISPSTYEAVVRHYLEISGPVSRQFVGSVAQFAPTEQAKAHASKLGKDKALFHEEVTSRYLNIADLLHVLSDGVKWTSIPFAFIIESVAHLQPRYYSISSSSLSEKQAIHVTAVVEQEKYPNVDHIVTGVATNLLFNIQLAQNKVSNVKPVVTYDLAGPRQKFAPFKLPVHVRRSTFKLPSNPATPIICIGPGTGVAPFRGFIRERVAQTANDISVGKTLLFFGCRNSSEDFLYKDEFVDYSKKLGEKFELVTAFSRETAEKVYVQHKMLERAKEISELLNDGAFFYVCGDAARMARDVQNVLIRIMMSERKVTESIATDMVKNLRVLNRYQEDVW</sequence>
<evidence type="ECO:0000256" key="6">
    <source>
        <dbReference type="ARBA" id="ARBA00022787"/>
    </source>
</evidence>
<keyword evidence="7 20" id="KW-0256">Endoplasmic reticulum</keyword>
<keyword evidence="9 20" id="KW-0521">NADP</keyword>
<keyword evidence="11" id="KW-1133">Transmembrane helix</keyword>
<keyword evidence="12 20" id="KW-0560">Oxidoreductase</keyword>
<comment type="similarity">
    <text evidence="20 21">In the C-terminal section; belongs to the flavoprotein pyridine nucleotide cytochrome reductase family.</text>
</comment>
<evidence type="ECO:0000256" key="10">
    <source>
        <dbReference type="ARBA" id="ARBA00022955"/>
    </source>
</evidence>
<evidence type="ECO:0000313" key="25">
    <source>
        <dbReference type="Proteomes" id="UP000788993"/>
    </source>
</evidence>
<dbReference type="PIRSF" id="PIRSF000208">
    <property type="entry name" value="P450R"/>
    <property type="match status" value="1"/>
</dbReference>
<evidence type="ECO:0000256" key="4">
    <source>
        <dbReference type="ARBA" id="ARBA00022643"/>
    </source>
</evidence>
<comment type="cofactor">
    <cofactor evidence="20">
        <name>FMN</name>
        <dbReference type="ChEBI" id="CHEBI:58210"/>
    </cofactor>
    <text evidence="20">Binds 1 FMN per monomer.</text>
</comment>
<dbReference type="AlphaFoldDB" id="A0A9P8PS88"/>
<dbReference type="Pfam" id="PF00258">
    <property type="entry name" value="Flavodoxin_1"/>
    <property type="match status" value="1"/>
</dbReference>
<evidence type="ECO:0000256" key="21">
    <source>
        <dbReference type="PIRNR" id="PIRNR000208"/>
    </source>
</evidence>
<evidence type="ECO:0000256" key="19">
    <source>
        <dbReference type="ARBA" id="ARBA00049342"/>
    </source>
</evidence>
<keyword evidence="4 20" id="KW-0288">FMN</keyword>
<dbReference type="InterPro" id="IPR023173">
    <property type="entry name" value="NADPH_Cyt_P450_Rdtase_alpha"/>
</dbReference>
<evidence type="ECO:0000256" key="2">
    <source>
        <dbReference type="ARBA" id="ARBA00022516"/>
    </source>
</evidence>
<dbReference type="PROSITE" id="PS50902">
    <property type="entry name" value="FLAVODOXIN_LIKE"/>
    <property type="match status" value="1"/>
</dbReference>
<dbReference type="Pfam" id="PF00175">
    <property type="entry name" value="NAD_binding_1"/>
    <property type="match status" value="1"/>
</dbReference>
<evidence type="ECO:0000256" key="3">
    <source>
        <dbReference type="ARBA" id="ARBA00022630"/>
    </source>
</evidence>
<feature type="binding site" evidence="20">
    <location>
        <begin position="442"/>
        <end position="445"/>
    </location>
    <ligand>
        <name>FAD</name>
        <dbReference type="ChEBI" id="CHEBI:57692"/>
    </ligand>
</feature>
<feature type="binding site" evidence="20">
    <location>
        <position position="684"/>
    </location>
    <ligand>
        <name>FAD</name>
        <dbReference type="ChEBI" id="CHEBI:57692"/>
    </ligand>
</feature>
<keyword evidence="13 20" id="KW-0756">Sterol biosynthesis</keyword>
<keyword evidence="10 20" id="KW-0752">Steroid biosynthesis</keyword>
<dbReference type="PANTHER" id="PTHR19384:SF17">
    <property type="entry name" value="NADPH--CYTOCHROME P450 REDUCTASE"/>
    <property type="match status" value="1"/>
</dbReference>
<feature type="binding site" evidence="20">
    <location>
        <position position="188"/>
    </location>
    <ligand>
        <name>FMN</name>
        <dbReference type="ChEBI" id="CHEBI:58210"/>
    </ligand>
</feature>
<keyword evidence="5" id="KW-0812">Transmembrane</keyword>
<dbReference type="InterPro" id="IPR008254">
    <property type="entry name" value="Flavodoxin/NO_synth"/>
</dbReference>
<evidence type="ECO:0000256" key="5">
    <source>
        <dbReference type="ARBA" id="ARBA00022692"/>
    </source>
</evidence>
<dbReference type="GO" id="GO:0050660">
    <property type="term" value="F:flavin adenine dinucleotide binding"/>
    <property type="evidence" value="ECO:0007669"/>
    <property type="project" value="UniProtKB-UniRule"/>
</dbReference>
<feature type="binding site" evidence="20">
    <location>
        <position position="542"/>
    </location>
    <ligand>
        <name>NADP(+)</name>
        <dbReference type="ChEBI" id="CHEBI:58349"/>
    </ligand>
</feature>
<keyword evidence="14 20" id="KW-0443">Lipid metabolism</keyword>
<dbReference type="PANTHER" id="PTHR19384">
    <property type="entry name" value="NITRIC OXIDE SYNTHASE-RELATED"/>
    <property type="match status" value="1"/>
</dbReference>
<comment type="catalytic activity">
    <reaction evidence="19 20 21">
        <text>2 oxidized [cytochrome P450] + NADPH = 2 reduced [cytochrome P450] + NADP(+) + H(+)</text>
        <dbReference type="Rhea" id="RHEA:24040"/>
        <dbReference type="Rhea" id="RHEA-COMP:14627"/>
        <dbReference type="Rhea" id="RHEA-COMP:14628"/>
        <dbReference type="ChEBI" id="CHEBI:15378"/>
        <dbReference type="ChEBI" id="CHEBI:55376"/>
        <dbReference type="ChEBI" id="CHEBI:57783"/>
        <dbReference type="ChEBI" id="CHEBI:58349"/>
        <dbReference type="ChEBI" id="CHEBI:60344"/>
        <dbReference type="EC" id="1.6.2.4"/>
    </reaction>
</comment>
<evidence type="ECO:0000256" key="14">
    <source>
        <dbReference type="ARBA" id="ARBA00023098"/>
    </source>
</evidence>
<reference evidence="24" key="1">
    <citation type="journal article" date="2021" name="Open Biol.">
        <title>Shared evolutionary footprints suggest mitochondrial oxidative damage underlies multiple complex I losses in fungi.</title>
        <authorList>
            <person name="Schikora-Tamarit M.A."/>
            <person name="Marcet-Houben M."/>
            <person name="Nosek J."/>
            <person name="Gabaldon T."/>
        </authorList>
    </citation>
    <scope>NUCLEOTIDE SEQUENCE</scope>
    <source>
        <strain evidence="24">NCAIM Y.01608</strain>
    </source>
</reference>
<dbReference type="FunFam" id="3.40.50.80:FF:000001">
    <property type="entry name" value="NADPH--cytochrome P450 reductase 1"/>
    <property type="match status" value="1"/>
</dbReference>
<comment type="similarity">
    <text evidence="20">Belongs to the NADPH--cytochrome P450 reductase family.</text>
</comment>
<keyword evidence="2 20" id="KW-0444">Lipid biosynthesis</keyword>
<dbReference type="PROSITE" id="PS51384">
    <property type="entry name" value="FAD_FR"/>
    <property type="match status" value="1"/>
</dbReference>
<dbReference type="FunFam" id="3.40.50.360:FF:000036">
    <property type="entry name" value="NADPH--cytochrome P450 reductase"/>
    <property type="match status" value="1"/>
</dbReference>
<evidence type="ECO:0000256" key="17">
    <source>
        <dbReference type="ARBA" id="ARBA00023166"/>
    </source>
</evidence>
<feature type="domain" description="Flavodoxin-like" evidence="22">
    <location>
        <begin position="57"/>
        <end position="205"/>
    </location>
</feature>
<feature type="domain" description="FAD-binding FR-type" evidence="23">
    <location>
        <begin position="267"/>
        <end position="514"/>
    </location>
</feature>
<dbReference type="InterPro" id="IPR001094">
    <property type="entry name" value="Flavdoxin-like"/>
</dbReference>
<organism evidence="24 25">
    <name type="scientific">Ogataea polymorpha</name>
    <dbReference type="NCBI Taxonomy" id="460523"/>
    <lineage>
        <taxon>Eukaryota</taxon>
        <taxon>Fungi</taxon>
        <taxon>Dikarya</taxon>
        <taxon>Ascomycota</taxon>
        <taxon>Saccharomycotina</taxon>
        <taxon>Pichiomycetes</taxon>
        <taxon>Pichiales</taxon>
        <taxon>Pichiaceae</taxon>
        <taxon>Ogataea</taxon>
    </lineage>
</organism>
<dbReference type="Proteomes" id="UP000788993">
    <property type="component" value="Unassembled WGS sequence"/>
</dbReference>
<comment type="caution">
    <text evidence="20">Lacks conserved residue(s) required for the propagation of feature annotation.</text>
</comment>
<dbReference type="InterPro" id="IPR001433">
    <property type="entry name" value="OxRdtase_FAD/NAD-bd"/>
</dbReference>
<evidence type="ECO:0000259" key="22">
    <source>
        <dbReference type="PROSITE" id="PS50902"/>
    </source>
</evidence>
<dbReference type="GO" id="GO:0005886">
    <property type="term" value="C:plasma membrane"/>
    <property type="evidence" value="ECO:0007669"/>
    <property type="project" value="UniProtKB-SubCell"/>
</dbReference>
<dbReference type="InterPro" id="IPR003097">
    <property type="entry name" value="CysJ-like_FAD-binding"/>
</dbReference>
<evidence type="ECO:0000256" key="11">
    <source>
        <dbReference type="ARBA" id="ARBA00022989"/>
    </source>
</evidence>
<dbReference type="Gene3D" id="2.40.30.10">
    <property type="entry name" value="Translation factors"/>
    <property type="match status" value="1"/>
</dbReference>
<feature type="binding site" evidence="20">
    <location>
        <position position="286"/>
    </location>
    <ligand>
        <name>NADP(+)</name>
        <dbReference type="ChEBI" id="CHEBI:58349"/>
    </ligand>
</feature>
<feature type="binding site" evidence="20">
    <location>
        <begin position="153"/>
        <end position="162"/>
    </location>
    <ligand>
        <name>FMN</name>
        <dbReference type="ChEBI" id="CHEBI:58210"/>
    </ligand>
</feature>
<feature type="binding site" evidence="20">
    <location>
        <position position="646"/>
    </location>
    <ligand>
        <name>NADP(+)</name>
        <dbReference type="ChEBI" id="CHEBI:58349"/>
    </ligand>
</feature>
<feature type="binding site" evidence="20">
    <location>
        <begin position="63"/>
        <end position="68"/>
    </location>
    <ligand>
        <name>FMN</name>
        <dbReference type="ChEBI" id="CHEBI:58210"/>
    </ligand>
</feature>
<reference evidence="24" key="2">
    <citation type="submission" date="2021-01" db="EMBL/GenBank/DDBJ databases">
        <authorList>
            <person name="Schikora-Tamarit M.A."/>
        </authorList>
    </citation>
    <scope>NUCLEOTIDE SEQUENCE</scope>
    <source>
        <strain evidence="24">NCAIM Y.01608</strain>
    </source>
</reference>
<dbReference type="SUPFAM" id="SSF63380">
    <property type="entry name" value="Riboflavin synthase domain-like"/>
    <property type="match status" value="1"/>
</dbReference>
<keyword evidence="17 20" id="KW-1207">Sterol metabolism</keyword>
<feature type="binding site" evidence="20">
    <location>
        <begin position="604"/>
        <end position="605"/>
    </location>
    <ligand>
        <name>NADP(+)</name>
        <dbReference type="ChEBI" id="CHEBI:58349"/>
    </ligand>
</feature>
<dbReference type="Gene3D" id="3.40.50.80">
    <property type="entry name" value="Nucleotide-binding domain of ferredoxin-NADP reductase (FNR) module"/>
    <property type="match status" value="1"/>
</dbReference>
<evidence type="ECO:0000256" key="15">
    <source>
        <dbReference type="ARBA" id="ARBA00023128"/>
    </source>
</evidence>
<dbReference type="EC" id="1.6.2.4" evidence="20 21"/>
<dbReference type="GO" id="GO:0006696">
    <property type="term" value="P:ergosterol biosynthetic process"/>
    <property type="evidence" value="ECO:0007669"/>
    <property type="project" value="UniProtKB-UniRule"/>
</dbReference>
<feature type="binding site" evidence="20">
    <location>
        <begin position="610"/>
        <end position="614"/>
    </location>
    <ligand>
        <name>NADP(+)</name>
        <dbReference type="ChEBI" id="CHEBI:58349"/>
    </ligand>
</feature>
<evidence type="ECO:0000259" key="23">
    <source>
        <dbReference type="PROSITE" id="PS51384"/>
    </source>
</evidence>
<keyword evidence="3 20" id="KW-0285">Flavoprotein</keyword>
<gene>
    <name evidence="24" type="ORF">OGATHE_000837</name>
</gene>
<dbReference type="SUPFAM" id="SSF52218">
    <property type="entry name" value="Flavoproteins"/>
    <property type="match status" value="1"/>
</dbReference>
<dbReference type="GO" id="GO:0003958">
    <property type="term" value="F:NADPH-hemoprotein reductase activity"/>
    <property type="evidence" value="ECO:0007669"/>
    <property type="project" value="UniProtKB-UniRule"/>
</dbReference>
<dbReference type="SUPFAM" id="SSF52343">
    <property type="entry name" value="Ferredoxin reductase-like, C-terminal NADP-linked domain"/>
    <property type="match status" value="1"/>
</dbReference>
<dbReference type="InterPro" id="IPR039261">
    <property type="entry name" value="FNR_nucleotide-bd"/>
</dbReference>
<keyword evidence="15 20" id="KW-0496">Mitochondrion</keyword>
<dbReference type="InterPro" id="IPR017927">
    <property type="entry name" value="FAD-bd_FR_type"/>
</dbReference>
<dbReference type="Gene3D" id="3.40.50.360">
    <property type="match status" value="1"/>
</dbReference>
<evidence type="ECO:0000256" key="7">
    <source>
        <dbReference type="ARBA" id="ARBA00022824"/>
    </source>
</evidence>
<evidence type="ECO:0000256" key="8">
    <source>
        <dbReference type="ARBA" id="ARBA00022827"/>
    </source>
</evidence>
<evidence type="ECO:0000256" key="18">
    <source>
        <dbReference type="ARBA" id="ARBA00023221"/>
    </source>
</evidence>
<feature type="binding site" evidence="20">
    <location>
        <begin position="460"/>
        <end position="462"/>
    </location>
    <ligand>
        <name>FAD</name>
        <dbReference type="ChEBI" id="CHEBI:57692"/>
    </ligand>
</feature>
<comment type="caution">
    <text evidence="24">The sequence shown here is derived from an EMBL/GenBank/DDBJ whole genome shotgun (WGS) entry which is preliminary data.</text>
</comment>
<comment type="subcellular location">
    <subcellularLocation>
        <location evidence="20">Endoplasmic reticulum membrane</location>
        <topology evidence="20">Single-pass membrane protein</topology>
        <orientation evidence="20">Cytoplasmic side</orientation>
    </subcellularLocation>
    <subcellularLocation>
        <location evidence="20">Mitochondrion outer membrane</location>
        <topology evidence="20">Single-pass membrane protein</topology>
        <orientation evidence="20">Cytoplasmic side</orientation>
    </subcellularLocation>
    <subcellularLocation>
        <location evidence="20">Cell membrane</location>
        <topology evidence="20">Single-pass membrane protein</topology>
        <orientation evidence="20">Cytoplasmic side</orientation>
    </subcellularLocation>
</comment>
<dbReference type="InterPro" id="IPR029039">
    <property type="entry name" value="Flavoprotein-like_sf"/>
</dbReference>
<evidence type="ECO:0000256" key="9">
    <source>
        <dbReference type="ARBA" id="ARBA00022857"/>
    </source>
</evidence>
<dbReference type="EMBL" id="JAEUBD010000108">
    <property type="protein sequence ID" value="KAH3677363.1"/>
    <property type="molecule type" value="Genomic_DNA"/>
</dbReference>